<name>A0A3P7J0Y6_STRVU</name>
<protein>
    <submittedName>
        <fullName evidence="1">Uncharacterized protein</fullName>
    </submittedName>
</protein>
<evidence type="ECO:0000313" key="2">
    <source>
        <dbReference type="Proteomes" id="UP000270094"/>
    </source>
</evidence>
<dbReference type="Proteomes" id="UP000270094">
    <property type="component" value="Unassembled WGS sequence"/>
</dbReference>
<proteinExistence type="predicted"/>
<accession>A0A3P7J0Y6</accession>
<dbReference type="AlphaFoldDB" id="A0A3P7J0Y6"/>
<gene>
    <name evidence="1" type="ORF">SVUK_LOCUS5105</name>
</gene>
<organism evidence="1 2">
    <name type="scientific">Strongylus vulgaris</name>
    <name type="common">Blood worm</name>
    <dbReference type="NCBI Taxonomy" id="40348"/>
    <lineage>
        <taxon>Eukaryota</taxon>
        <taxon>Metazoa</taxon>
        <taxon>Ecdysozoa</taxon>
        <taxon>Nematoda</taxon>
        <taxon>Chromadorea</taxon>
        <taxon>Rhabditida</taxon>
        <taxon>Rhabditina</taxon>
        <taxon>Rhabditomorpha</taxon>
        <taxon>Strongyloidea</taxon>
        <taxon>Strongylidae</taxon>
        <taxon>Strongylus</taxon>
    </lineage>
</organism>
<keyword evidence="2" id="KW-1185">Reference proteome</keyword>
<evidence type="ECO:0000313" key="1">
    <source>
        <dbReference type="EMBL" id="VDM70107.1"/>
    </source>
</evidence>
<dbReference type="EMBL" id="UYYB01014738">
    <property type="protein sequence ID" value="VDM70107.1"/>
    <property type="molecule type" value="Genomic_DNA"/>
</dbReference>
<sequence length="75" mass="8266">MTALWLLEVAFQMNFQGSSECGSSAGLAHIFDDLIEEACKPRHNEPSAFSPEFAWDVISTGKIPFFAFAMQAPLL</sequence>
<reference evidence="1 2" key="1">
    <citation type="submission" date="2018-11" db="EMBL/GenBank/DDBJ databases">
        <authorList>
            <consortium name="Pathogen Informatics"/>
        </authorList>
    </citation>
    <scope>NUCLEOTIDE SEQUENCE [LARGE SCALE GENOMIC DNA]</scope>
</reference>